<evidence type="ECO:0000256" key="2">
    <source>
        <dbReference type="ARBA" id="ARBA00022741"/>
    </source>
</evidence>
<evidence type="ECO:0000259" key="7">
    <source>
        <dbReference type="PROSITE" id="PS51903"/>
    </source>
</evidence>
<dbReference type="PROSITE" id="PS00870">
    <property type="entry name" value="CLPAB_1"/>
    <property type="match status" value="1"/>
</dbReference>
<dbReference type="Pfam" id="PF00004">
    <property type="entry name" value="AAA"/>
    <property type="match status" value="1"/>
</dbReference>
<keyword evidence="3 8" id="KW-0067">ATP-binding</keyword>
<dbReference type="AlphaFoldDB" id="A0A9D9HCY6"/>
<dbReference type="SMART" id="SM00382">
    <property type="entry name" value="AAA"/>
    <property type="match status" value="1"/>
</dbReference>
<evidence type="ECO:0000256" key="3">
    <source>
        <dbReference type="ARBA" id="ARBA00022840"/>
    </source>
</evidence>
<reference evidence="8" key="1">
    <citation type="submission" date="2020-10" db="EMBL/GenBank/DDBJ databases">
        <authorList>
            <person name="Gilroy R."/>
        </authorList>
    </citation>
    <scope>NUCLEOTIDE SEQUENCE</scope>
    <source>
        <strain evidence="8">D3-1215</strain>
    </source>
</reference>
<dbReference type="InterPro" id="IPR036628">
    <property type="entry name" value="Clp_N_dom_sf"/>
</dbReference>
<sequence length="481" mass="53673">MKYSNNLSDILGFAGEEAQRCGNNYIGPEHLLLGIIRSAEGNAYNYLANAGVDPLKLKKDIEFLIRTNNNIEGIPPMLGSTERILRLMEIEARSLQDTIADSEHLLLAILRERMNMASDQLKKYGVTYNLMKSSFEAKDNGNEKANDAPAYNDSYADNEEDDEELAASSVARDGKTTSTTAYTKKKNATPALDNFGTDYTKLAEEGKLDPVIGRTAEIERLAQILSRRKKNNPVLIGEPGVGKSAIVEGLACRIMQHKAPPSLSRKRIVGLDMAGIVAGTKYRGQFEERLNSIIKELENNPDIILFIDEIHTIIGAGGSPGSLDAANMLKPALAKGLIQCIGATTLDEYRQSIEKDGALERRFQKIMVKPTTKEETLEILRNIKERYEEHHNVRYTDAAIEACVNLSDRYISDRQFPDKAIDAMDEAGARAHIRNVEIPKEIMDLEAQVNDCHEKKMDAVRREDFKAANEFKDLEQKYCSD</sequence>
<evidence type="ECO:0000313" key="8">
    <source>
        <dbReference type="EMBL" id="MBO8446971.1"/>
    </source>
</evidence>
<accession>A0A9D9HCY6</accession>
<dbReference type="InterPro" id="IPR003959">
    <property type="entry name" value="ATPase_AAA_core"/>
</dbReference>
<keyword evidence="4" id="KW-0143">Chaperone</keyword>
<evidence type="ECO:0000256" key="4">
    <source>
        <dbReference type="ARBA" id="ARBA00023186"/>
    </source>
</evidence>
<dbReference type="Pfam" id="PF02861">
    <property type="entry name" value="Clp_N"/>
    <property type="match status" value="1"/>
</dbReference>
<feature type="domain" description="Clp R" evidence="7">
    <location>
        <begin position="1"/>
        <end position="142"/>
    </location>
</feature>
<dbReference type="InterPro" id="IPR018368">
    <property type="entry name" value="ClpA/B_CS1"/>
</dbReference>
<dbReference type="Gene3D" id="1.10.1780.10">
    <property type="entry name" value="Clp, N-terminal domain"/>
    <property type="match status" value="1"/>
</dbReference>
<dbReference type="InterPro" id="IPR050130">
    <property type="entry name" value="ClpA_ClpB"/>
</dbReference>
<dbReference type="PROSITE" id="PS51903">
    <property type="entry name" value="CLP_R"/>
    <property type="match status" value="1"/>
</dbReference>
<dbReference type="GO" id="GO:0016887">
    <property type="term" value="F:ATP hydrolysis activity"/>
    <property type="evidence" value="ECO:0007669"/>
    <property type="project" value="InterPro"/>
</dbReference>
<name>A0A9D9HCY6_9BACT</name>
<dbReference type="PANTHER" id="PTHR11638">
    <property type="entry name" value="ATP-DEPENDENT CLP PROTEASE"/>
    <property type="match status" value="1"/>
</dbReference>
<keyword evidence="8" id="KW-0645">Protease</keyword>
<keyword evidence="2" id="KW-0547">Nucleotide-binding</keyword>
<dbReference type="Pfam" id="PF17871">
    <property type="entry name" value="AAA_lid_9"/>
    <property type="match status" value="1"/>
</dbReference>
<evidence type="ECO:0000313" key="9">
    <source>
        <dbReference type="Proteomes" id="UP000823637"/>
    </source>
</evidence>
<dbReference type="CDD" id="cd00009">
    <property type="entry name" value="AAA"/>
    <property type="match status" value="1"/>
</dbReference>
<dbReference type="FunFam" id="3.40.50.300:FF:000010">
    <property type="entry name" value="Chaperone clpB 1, putative"/>
    <property type="match status" value="1"/>
</dbReference>
<evidence type="ECO:0000256" key="1">
    <source>
        <dbReference type="ARBA" id="ARBA00022737"/>
    </source>
</evidence>
<reference evidence="8" key="2">
    <citation type="journal article" date="2021" name="PeerJ">
        <title>Extensive microbial diversity within the chicken gut microbiome revealed by metagenomics and culture.</title>
        <authorList>
            <person name="Gilroy R."/>
            <person name="Ravi A."/>
            <person name="Getino M."/>
            <person name="Pursley I."/>
            <person name="Horton D.L."/>
            <person name="Alikhan N.F."/>
            <person name="Baker D."/>
            <person name="Gharbi K."/>
            <person name="Hall N."/>
            <person name="Watson M."/>
            <person name="Adriaenssens E.M."/>
            <person name="Foster-Nyarko E."/>
            <person name="Jarju S."/>
            <person name="Secka A."/>
            <person name="Antonio M."/>
            <person name="Oren A."/>
            <person name="Chaudhuri R.R."/>
            <person name="La Ragione R."/>
            <person name="Hildebrand F."/>
            <person name="Pallen M.J."/>
        </authorList>
    </citation>
    <scope>NUCLEOTIDE SEQUENCE</scope>
    <source>
        <strain evidence="8">D3-1215</strain>
    </source>
</reference>
<dbReference type="PANTHER" id="PTHR11638:SF18">
    <property type="entry name" value="HEAT SHOCK PROTEIN 104"/>
    <property type="match status" value="1"/>
</dbReference>
<evidence type="ECO:0000256" key="5">
    <source>
        <dbReference type="PROSITE-ProRule" id="PRU01251"/>
    </source>
</evidence>
<dbReference type="GO" id="GO:0006508">
    <property type="term" value="P:proteolysis"/>
    <property type="evidence" value="ECO:0007669"/>
    <property type="project" value="UniProtKB-KW"/>
</dbReference>
<keyword evidence="8" id="KW-0378">Hydrolase</keyword>
<gene>
    <name evidence="8" type="ORF">IAC32_04405</name>
</gene>
<dbReference type="EMBL" id="JADIMR010000068">
    <property type="protein sequence ID" value="MBO8446971.1"/>
    <property type="molecule type" value="Genomic_DNA"/>
</dbReference>
<dbReference type="GO" id="GO:0005737">
    <property type="term" value="C:cytoplasm"/>
    <property type="evidence" value="ECO:0007669"/>
    <property type="project" value="TreeGrafter"/>
</dbReference>
<dbReference type="Gene3D" id="3.40.50.300">
    <property type="entry name" value="P-loop containing nucleotide triphosphate hydrolases"/>
    <property type="match status" value="2"/>
</dbReference>
<feature type="region of interest" description="Disordered" evidence="6">
    <location>
        <begin position="139"/>
        <end position="161"/>
    </location>
</feature>
<dbReference type="Proteomes" id="UP000823637">
    <property type="component" value="Unassembled WGS sequence"/>
</dbReference>
<evidence type="ECO:0000256" key="6">
    <source>
        <dbReference type="SAM" id="MobiDB-lite"/>
    </source>
</evidence>
<protein>
    <submittedName>
        <fullName evidence="8">ATP-dependent Clp protease ATP-binding subunit</fullName>
    </submittedName>
</protein>
<dbReference type="GO" id="GO:0008233">
    <property type="term" value="F:peptidase activity"/>
    <property type="evidence" value="ECO:0007669"/>
    <property type="project" value="UniProtKB-KW"/>
</dbReference>
<comment type="caution">
    <text evidence="8">The sequence shown here is derived from an EMBL/GenBank/DDBJ whole genome shotgun (WGS) entry which is preliminary data.</text>
</comment>
<dbReference type="InterPro" id="IPR027417">
    <property type="entry name" value="P-loop_NTPase"/>
</dbReference>
<keyword evidence="1 5" id="KW-0677">Repeat</keyword>
<dbReference type="InterPro" id="IPR041546">
    <property type="entry name" value="ClpA/ClpB_AAA_lid"/>
</dbReference>
<dbReference type="SUPFAM" id="SSF52540">
    <property type="entry name" value="P-loop containing nucleoside triphosphate hydrolases"/>
    <property type="match status" value="1"/>
</dbReference>
<feature type="non-terminal residue" evidence="8">
    <location>
        <position position="481"/>
    </location>
</feature>
<proteinExistence type="predicted"/>
<dbReference type="SUPFAM" id="SSF81923">
    <property type="entry name" value="Double Clp-N motif"/>
    <property type="match status" value="1"/>
</dbReference>
<dbReference type="GO" id="GO:0034605">
    <property type="term" value="P:cellular response to heat"/>
    <property type="evidence" value="ECO:0007669"/>
    <property type="project" value="TreeGrafter"/>
</dbReference>
<dbReference type="InterPro" id="IPR004176">
    <property type="entry name" value="Clp_R_N"/>
</dbReference>
<dbReference type="GO" id="GO:0005524">
    <property type="term" value="F:ATP binding"/>
    <property type="evidence" value="ECO:0007669"/>
    <property type="project" value="UniProtKB-KW"/>
</dbReference>
<organism evidence="8 9">
    <name type="scientific">Candidatus Enterocola intestinipullorum</name>
    <dbReference type="NCBI Taxonomy" id="2840783"/>
    <lineage>
        <taxon>Bacteria</taxon>
        <taxon>Pseudomonadati</taxon>
        <taxon>Bacteroidota</taxon>
        <taxon>Bacteroidia</taxon>
        <taxon>Bacteroidales</taxon>
        <taxon>Candidatus Enterocola</taxon>
    </lineage>
</organism>
<dbReference type="InterPro" id="IPR003593">
    <property type="entry name" value="AAA+_ATPase"/>
</dbReference>